<comment type="caution">
    <text evidence="2">The sequence shown here is derived from an EMBL/GenBank/DDBJ whole genome shotgun (WGS) entry which is preliminary data.</text>
</comment>
<reference evidence="2 3" key="1">
    <citation type="submission" date="2018-06" db="EMBL/GenBank/DDBJ databases">
        <title>Comparative genomics reveals the genomic features of Rhizophagus irregularis, R. cerebriforme, R. diaphanum and Gigaspora rosea, and their symbiotic lifestyle signature.</title>
        <authorList>
            <person name="Morin E."/>
            <person name="San Clemente H."/>
            <person name="Chen E.C.H."/>
            <person name="De La Providencia I."/>
            <person name="Hainaut M."/>
            <person name="Kuo A."/>
            <person name="Kohler A."/>
            <person name="Murat C."/>
            <person name="Tang N."/>
            <person name="Roy S."/>
            <person name="Loubradou J."/>
            <person name="Henrissat B."/>
            <person name="Grigoriev I.V."/>
            <person name="Corradi N."/>
            <person name="Roux C."/>
            <person name="Martin F.M."/>
        </authorList>
    </citation>
    <scope>NUCLEOTIDE SEQUENCE [LARGE SCALE GENOMIC DNA]</scope>
    <source>
        <strain evidence="2 3">DAOM 227022</strain>
    </source>
</reference>
<keyword evidence="3" id="KW-1185">Reference proteome</keyword>
<evidence type="ECO:0000256" key="1">
    <source>
        <dbReference type="SAM" id="MobiDB-lite"/>
    </source>
</evidence>
<dbReference type="EMBL" id="QKYT01000251">
    <property type="protein sequence ID" value="RIA88713.1"/>
    <property type="molecule type" value="Genomic_DNA"/>
</dbReference>
<evidence type="ECO:0000313" key="2">
    <source>
        <dbReference type="EMBL" id="RIA88713.1"/>
    </source>
</evidence>
<gene>
    <name evidence="2" type="ORF">C1645_825942</name>
</gene>
<dbReference type="OrthoDB" id="2305105at2759"/>
<feature type="region of interest" description="Disordered" evidence="1">
    <location>
        <begin position="157"/>
        <end position="207"/>
    </location>
</feature>
<dbReference type="AlphaFoldDB" id="A0A397SRG0"/>
<dbReference type="Proteomes" id="UP000265703">
    <property type="component" value="Unassembled WGS sequence"/>
</dbReference>
<feature type="region of interest" description="Disordered" evidence="1">
    <location>
        <begin position="219"/>
        <end position="241"/>
    </location>
</feature>
<evidence type="ECO:0000313" key="3">
    <source>
        <dbReference type="Proteomes" id="UP000265703"/>
    </source>
</evidence>
<accession>A0A397SRG0</accession>
<feature type="compositionally biased region" description="Basic residues" evidence="1">
    <location>
        <begin position="226"/>
        <end position="241"/>
    </location>
</feature>
<feature type="compositionally biased region" description="Basic and acidic residues" evidence="1">
    <location>
        <begin position="167"/>
        <end position="177"/>
    </location>
</feature>
<proteinExistence type="predicted"/>
<organism evidence="2 3">
    <name type="scientific">Glomus cerebriforme</name>
    <dbReference type="NCBI Taxonomy" id="658196"/>
    <lineage>
        <taxon>Eukaryota</taxon>
        <taxon>Fungi</taxon>
        <taxon>Fungi incertae sedis</taxon>
        <taxon>Mucoromycota</taxon>
        <taxon>Glomeromycotina</taxon>
        <taxon>Glomeromycetes</taxon>
        <taxon>Glomerales</taxon>
        <taxon>Glomeraceae</taxon>
        <taxon>Glomus</taxon>
    </lineage>
</organism>
<protein>
    <submittedName>
        <fullName evidence="2">Uncharacterized protein</fullName>
    </submittedName>
</protein>
<name>A0A397SRG0_9GLOM</name>
<feature type="compositionally biased region" description="Basic residues" evidence="1">
    <location>
        <begin position="190"/>
        <end position="199"/>
    </location>
</feature>
<sequence>MQNSTSAKNVTRLADLSTYALETASTTEISEETQEISENNQELPQSTLGKRKTLALGDTIVRWFPGDWTLGMRKERFHYQAVIHNIADDLTEKDLFLDENNTRLNQAKSYKIVKDTKGNRKIIGFFEKQADVIKACQASITFKNVEYKWVRDNYKQEKHKAGSKYKRNTDLKKDLDKKKKSKSTSSSNKKDKKSNKNKRGGSQQDSVVDILVKALTKITAGQEKSKSRKEKKNKARGSSRS</sequence>